<name>V8R3Z2_9PSED</name>
<reference evidence="1" key="1">
    <citation type="journal article" date="2014" name="Genome Announc.">
        <title>Draft Genome Sequence of Pseudomonas moraviensis R28-S.</title>
        <authorList>
            <person name="Hunter S.S."/>
            <person name="Yano H."/>
            <person name="Loftie-Eaton W."/>
            <person name="Hughes J."/>
            <person name="De Gelder L."/>
            <person name="Stragier P."/>
            <person name="De Vos P."/>
            <person name="Settles M.L."/>
            <person name="Top E.M."/>
        </authorList>
    </citation>
    <scope>NUCLEOTIDE SEQUENCE [LARGE SCALE GENOMIC DNA]</scope>
    <source>
        <strain evidence="1">R28-S</strain>
    </source>
</reference>
<accession>V8R3Z2</accession>
<sequence>MTFETAHSTYYSKVMQLIEKTLVELIDETTQGDMLIMHENVYARLSKLTPSVNWKNTITFNDKVESCHRALQVLTKNTNEPCSNCNDYEIERILERGFYKSNIILINNKYSSLNTSRLYGDSNNNETMSLFHVEYTEHDKYIAKLKRILNRNDIFYSYSDLLDFYIEGIADGENSDDHIKHGMGVHMAQKGIVYSACNAAFLLNKGAIHGFDFGFLAPALVELIERPTISYLNEMVMKSAPYLPWIFPKEHSVLRVLVGKNEFNENQQSTRHNQFEMVIETTNKLIHIKPYLIDSEVQVTRPPSECLKIYDKNGSSITAFDFETEASSEGIDTMIMFLDENILLIDSFAYKQSELIRAIKEDPKWNDYACVDLEKYWLKIQGKLINKHNSDNRIEE</sequence>
<comment type="caution">
    <text evidence="1">The sequence shown here is derived from an EMBL/GenBank/DDBJ whole genome shotgun (WGS) entry which is preliminary data.</text>
</comment>
<dbReference type="AlphaFoldDB" id="V8R3Z2"/>
<dbReference type="Proteomes" id="UP000024771">
    <property type="component" value="Chromosome"/>
</dbReference>
<dbReference type="EMBL" id="AYMZ01000008">
    <property type="protein sequence ID" value="ETF06841.1"/>
    <property type="molecule type" value="Genomic_DNA"/>
</dbReference>
<dbReference type="HOGENOM" id="CLU_696111_0_0_6"/>
<protein>
    <submittedName>
        <fullName evidence="1">Uncharacterized protein</fullName>
    </submittedName>
</protein>
<dbReference type="PATRIC" id="fig|1395516.4.peg.3757"/>
<evidence type="ECO:0000313" key="1">
    <source>
        <dbReference type="EMBL" id="ETF06841.1"/>
    </source>
</evidence>
<gene>
    <name evidence="1" type="ORF">PMO01_18505</name>
</gene>
<proteinExistence type="predicted"/>
<organism evidence="1">
    <name type="scientific">Pseudomonas moraviensis R28-S</name>
    <dbReference type="NCBI Taxonomy" id="1395516"/>
    <lineage>
        <taxon>Bacteria</taxon>
        <taxon>Pseudomonadati</taxon>
        <taxon>Pseudomonadota</taxon>
        <taxon>Gammaproteobacteria</taxon>
        <taxon>Pseudomonadales</taxon>
        <taxon>Pseudomonadaceae</taxon>
        <taxon>Pseudomonas</taxon>
    </lineage>
</organism>